<dbReference type="GO" id="GO:0005737">
    <property type="term" value="C:cytoplasm"/>
    <property type="evidence" value="ECO:0007669"/>
    <property type="project" value="TreeGrafter"/>
</dbReference>
<keyword evidence="2" id="KW-1185">Reference proteome</keyword>
<dbReference type="PANTHER" id="PTHR13017">
    <property type="entry name" value="5-FORMYLTETRAHYDROFOLATE CYCLO-LIGASE-RELATED"/>
    <property type="match status" value="1"/>
</dbReference>
<dbReference type="SUPFAM" id="SSF100950">
    <property type="entry name" value="NagB/RpiA/CoA transferase-like"/>
    <property type="match status" value="1"/>
</dbReference>
<dbReference type="InterPro" id="IPR024185">
    <property type="entry name" value="FTHF_cligase-like_sf"/>
</dbReference>
<dbReference type="InterPro" id="IPR037171">
    <property type="entry name" value="NagB/RpiA_transferase-like"/>
</dbReference>
<dbReference type="EC" id="6.3.3.2" evidence="1"/>
<dbReference type="Gene3D" id="3.40.50.10420">
    <property type="entry name" value="NagB/RpiA/CoA transferase-like"/>
    <property type="match status" value="1"/>
</dbReference>
<dbReference type="EMBL" id="JAAOYM010000001">
    <property type="protein sequence ID" value="NIJ10473.1"/>
    <property type="molecule type" value="Genomic_DNA"/>
</dbReference>
<sequence>MPNHEVDELKNAARRRIWDLLDREGLVVGGSAHGHIPDFVGADAAAVRLSDLPAWKAARAIKAVPDKAQLPARARALREGKTVYMAVPKLAQQHPFYLLDPAGLAVPPEEAASSRTAATVARNVGLDEVEPIDLIVCGSVAVNRHGARLGKGAGYSDIEVALLHESGLIGPETPIVTTVHSLQVVDDELPETEHDFRVDLIVTPDEVIPCGPPKRPTGLIWEHLSPDKIAAIPVLAARAPK</sequence>
<reference evidence="1 2" key="1">
    <citation type="submission" date="2020-03" db="EMBL/GenBank/DDBJ databases">
        <title>Sequencing the genomes of 1000 actinobacteria strains.</title>
        <authorList>
            <person name="Klenk H.-P."/>
        </authorList>
    </citation>
    <scope>NUCLEOTIDE SEQUENCE [LARGE SCALE GENOMIC DNA]</scope>
    <source>
        <strain evidence="1 2">DSM 45685</strain>
    </source>
</reference>
<evidence type="ECO:0000313" key="2">
    <source>
        <dbReference type="Proteomes" id="UP000545493"/>
    </source>
</evidence>
<protein>
    <submittedName>
        <fullName evidence="1">5-formyltetrahydrofolate cyclo-ligase</fullName>
        <ecNumber evidence="1">6.3.3.2</ecNumber>
    </submittedName>
</protein>
<proteinExistence type="predicted"/>
<accession>A0A7X5ULZ2</accession>
<evidence type="ECO:0000313" key="1">
    <source>
        <dbReference type="EMBL" id="NIJ10473.1"/>
    </source>
</evidence>
<comment type="caution">
    <text evidence="1">The sequence shown here is derived from an EMBL/GenBank/DDBJ whole genome shotgun (WGS) entry which is preliminary data.</text>
</comment>
<dbReference type="PANTHER" id="PTHR13017:SF0">
    <property type="entry name" value="METHENYLTETRAHYDROFOLATE SYNTHASE DOMAIN-CONTAINING PROTEIN"/>
    <property type="match status" value="1"/>
</dbReference>
<dbReference type="Proteomes" id="UP000545493">
    <property type="component" value="Unassembled WGS sequence"/>
</dbReference>
<dbReference type="GO" id="GO:0030272">
    <property type="term" value="F:5-formyltetrahydrofolate cyclo-ligase activity"/>
    <property type="evidence" value="ECO:0007669"/>
    <property type="project" value="UniProtKB-EC"/>
</dbReference>
<keyword evidence="1" id="KW-0436">Ligase</keyword>
<dbReference type="AlphaFoldDB" id="A0A7X5ULZ2"/>
<name>A0A7X5ULZ2_9PSEU</name>
<organism evidence="1 2">
    <name type="scientific">Saccharomonospora amisosensis</name>
    <dbReference type="NCBI Taxonomy" id="1128677"/>
    <lineage>
        <taxon>Bacteria</taxon>
        <taxon>Bacillati</taxon>
        <taxon>Actinomycetota</taxon>
        <taxon>Actinomycetes</taxon>
        <taxon>Pseudonocardiales</taxon>
        <taxon>Pseudonocardiaceae</taxon>
        <taxon>Saccharomonospora</taxon>
    </lineage>
</organism>
<dbReference type="Pfam" id="PF01812">
    <property type="entry name" value="5-FTHF_cyc-lig"/>
    <property type="match status" value="1"/>
</dbReference>
<dbReference type="InterPro" id="IPR002698">
    <property type="entry name" value="FTHF_cligase"/>
</dbReference>
<dbReference type="RefSeq" id="WP_167166608.1">
    <property type="nucleotide sequence ID" value="NZ_JAAOYM010000001.1"/>
</dbReference>
<gene>
    <name evidence="1" type="ORF">FHU38_000817</name>
</gene>